<comment type="caution">
    <text evidence="2">The sequence shown here is derived from an EMBL/GenBank/DDBJ whole genome shotgun (WGS) entry which is preliminary data.</text>
</comment>
<proteinExistence type="predicted"/>
<feature type="transmembrane region" description="Helical" evidence="1">
    <location>
        <begin position="73"/>
        <end position="91"/>
    </location>
</feature>
<gene>
    <name evidence="2" type="ORF">C479_00435</name>
</gene>
<evidence type="ECO:0000313" key="2">
    <source>
        <dbReference type="EMBL" id="ELZ14329.1"/>
    </source>
</evidence>
<reference evidence="2 3" key="1">
    <citation type="journal article" date="2014" name="PLoS Genet.">
        <title>Phylogenetically driven sequencing of extremely halophilic archaea reveals strategies for static and dynamic osmo-response.</title>
        <authorList>
            <person name="Becker E.A."/>
            <person name="Seitzer P.M."/>
            <person name="Tritt A."/>
            <person name="Larsen D."/>
            <person name="Krusor M."/>
            <person name="Yao A.I."/>
            <person name="Wu D."/>
            <person name="Madern D."/>
            <person name="Eisen J.A."/>
            <person name="Darling A.E."/>
            <person name="Facciotti M.T."/>
        </authorList>
    </citation>
    <scope>NUCLEOTIDE SEQUENCE [LARGE SCALE GENOMIC DNA]</scope>
    <source>
        <strain evidence="2 3">JCM 14624</strain>
    </source>
</reference>
<dbReference type="STRING" id="1227490.C479_00435"/>
<dbReference type="EMBL" id="AOIQ01000002">
    <property type="protein sequence ID" value="ELZ14329.1"/>
    <property type="molecule type" value="Genomic_DNA"/>
</dbReference>
<evidence type="ECO:0000256" key="1">
    <source>
        <dbReference type="SAM" id="Phobius"/>
    </source>
</evidence>
<dbReference type="AlphaFoldDB" id="M0BXC9"/>
<keyword evidence="3" id="KW-1185">Reference proteome</keyword>
<dbReference type="Proteomes" id="UP000011560">
    <property type="component" value="Unassembled WGS sequence"/>
</dbReference>
<accession>M0BXC9</accession>
<protein>
    <submittedName>
        <fullName evidence="2">Uncharacterized protein</fullName>
    </submittedName>
</protein>
<organism evidence="2 3">
    <name type="scientific">Halovivax asiaticus JCM 14624</name>
    <dbReference type="NCBI Taxonomy" id="1227490"/>
    <lineage>
        <taxon>Archaea</taxon>
        <taxon>Methanobacteriati</taxon>
        <taxon>Methanobacteriota</taxon>
        <taxon>Stenosarchaea group</taxon>
        <taxon>Halobacteria</taxon>
        <taxon>Halobacteriales</taxon>
        <taxon>Natrialbaceae</taxon>
        <taxon>Halovivax</taxon>
    </lineage>
</organism>
<keyword evidence="1" id="KW-0472">Membrane</keyword>
<keyword evidence="1" id="KW-1133">Transmembrane helix</keyword>
<sequence length="236" mass="25464">MYTPPEASFMLDALVRTARERLTIRHVLGYVAAVAIVYGISQNGSLVLGIATAFVITEAMAVVREAPGIDGRWAGVGIGVFVTGLSLVWFAYEYAVPASDGPLWFPALTAGVGVWFMLDARRDFIEGRRRDGAQPADDMTSSEAMIVMNHAHLVSTELESGPKTIPELAAACDLTESRVREVIDVVGDNETIYPVDDQSADGATRYALDESKMGTVAFVRSIVGPAARRLVRPFRG</sequence>
<evidence type="ECO:0000313" key="3">
    <source>
        <dbReference type="Proteomes" id="UP000011560"/>
    </source>
</evidence>
<name>M0BXC9_9EURY</name>
<feature type="transmembrane region" description="Helical" evidence="1">
    <location>
        <begin position="103"/>
        <end position="120"/>
    </location>
</feature>
<keyword evidence="1" id="KW-0812">Transmembrane</keyword>